<gene>
    <name evidence="3" type="ordered locus">Plabr_1185</name>
</gene>
<comment type="similarity">
    <text evidence="1">Belongs to the HesA/MoeB/ThiF family.</text>
</comment>
<dbReference type="RefSeq" id="WP_013627533.1">
    <property type="nucleotide sequence ID" value="NC_015174.1"/>
</dbReference>
<keyword evidence="4" id="KW-1185">Reference proteome</keyword>
<dbReference type="GO" id="GO:0008641">
    <property type="term" value="F:ubiquitin-like modifier activating enzyme activity"/>
    <property type="evidence" value="ECO:0007669"/>
    <property type="project" value="InterPro"/>
</dbReference>
<dbReference type="GO" id="GO:0004792">
    <property type="term" value="F:thiosulfate-cyanide sulfurtransferase activity"/>
    <property type="evidence" value="ECO:0007669"/>
    <property type="project" value="TreeGrafter"/>
</dbReference>
<dbReference type="Proteomes" id="UP000006860">
    <property type="component" value="Chromosome"/>
</dbReference>
<accession>F0SLQ9</accession>
<proteinExistence type="inferred from homology"/>
<dbReference type="GO" id="GO:0016779">
    <property type="term" value="F:nucleotidyltransferase activity"/>
    <property type="evidence" value="ECO:0007669"/>
    <property type="project" value="TreeGrafter"/>
</dbReference>
<evidence type="ECO:0000313" key="4">
    <source>
        <dbReference type="Proteomes" id="UP000006860"/>
    </source>
</evidence>
<dbReference type="FunFam" id="3.40.50.720:FF:000080">
    <property type="entry name" value="Thiazole biosynthesis adenylyltransferase ThiF"/>
    <property type="match status" value="1"/>
</dbReference>
<dbReference type="InterPro" id="IPR000594">
    <property type="entry name" value="ThiF_NAD_FAD-bd"/>
</dbReference>
<dbReference type="PANTHER" id="PTHR10953">
    <property type="entry name" value="UBIQUITIN-ACTIVATING ENZYME E1"/>
    <property type="match status" value="1"/>
</dbReference>
<dbReference type="Pfam" id="PF00899">
    <property type="entry name" value="ThiF"/>
    <property type="match status" value="1"/>
</dbReference>
<evidence type="ECO:0000256" key="1">
    <source>
        <dbReference type="ARBA" id="ARBA00009919"/>
    </source>
</evidence>
<name>F0SLQ9_RUBBR</name>
<reference evidence="4" key="1">
    <citation type="submission" date="2011-02" db="EMBL/GenBank/DDBJ databases">
        <title>The complete genome of Planctomyces brasiliensis DSM 5305.</title>
        <authorList>
            <person name="Lucas S."/>
            <person name="Copeland A."/>
            <person name="Lapidus A."/>
            <person name="Bruce D."/>
            <person name="Goodwin L."/>
            <person name="Pitluck S."/>
            <person name="Kyrpides N."/>
            <person name="Mavromatis K."/>
            <person name="Pagani I."/>
            <person name="Ivanova N."/>
            <person name="Ovchinnikova G."/>
            <person name="Lu M."/>
            <person name="Detter J.C."/>
            <person name="Han C."/>
            <person name="Land M."/>
            <person name="Hauser L."/>
            <person name="Markowitz V."/>
            <person name="Cheng J.-F."/>
            <person name="Hugenholtz P."/>
            <person name="Woyke T."/>
            <person name="Wu D."/>
            <person name="Tindall B."/>
            <person name="Pomrenke H.G."/>
            <person name="Brambilla E."/>
            <person name="Klenk H.-P."/>
            <person name="Eisen J.A."/>
        </authorList>
    </citation>
    <scope>NUCLEOTIDE SEQUENCE [LARGE SCALE GENOMIC DNA]</scope>
    <source>
        <strain evidence="4">ATCC 49424 / DSM 5305 / JCM 21570 / NBRC 103401 / IFAM 1448</strain>
    </source>
</reference>
<dbReference type="KEGG" id="pbs:Plabr_1185"/>
<dbReference type="EMBL" id="CP002546">
    <property type="protein sequence ID" value="ADY58800.1"/>
    <property type="molecule type" value="Genomic_DNA"/>
</dbReference>
<dbReference type="AlphaFoldDB" id="F0SLQ9"/>
<evidence type="ECO:0000313" key="3">
    <source>
        <dbReference type="EMBL" id="ADY58800.1"/>
    </source>
</evidence>
<protein>
    <submittedName>
        <fullName evidence="3">UBA/THIF-type NAD/FAD binding protein</fullName>
    </submittedName>
</protein>
<evidence type="ECO:0000259" key="2">
    <source>
        <dbReference type="Pfam" id="PF00899"/>
    </source>
</evidence>
<dbReference type="SUPFAM" id="SSF69572">
    <property type="entry name" value="Activating enzymes of the ubiquitin-like proteins"/>
    <property type="match status" value="1"/>
</dbReference>
<feature type="domain" description="THIF-type NAD/FAD binding fold" evidence="2">
    <location>
        <begin position="6"/>
        <end position="239"/>
    </location>
</feature>
<dbReference type="CDD" id="cd00757">
    <property type="entry name" value="ThiF_MoeB_HesA_family"/>
    <property type="match status" value="1"/>
</dbReference>
<dbReference type="STRING" id="756272.Plabr_1185"/>
<dbReference type="eggNOG" id="COG0476">
    <property type="taxonomic scope" value="Bacteria"/>
</dbReference>
<sequence>MSFDRYRKQTLFAPIGQAGQEAIASTRVLLVGCGALGSVIAESLTRAGIGLLKIVDRDFVDLSNLQRQVLFDEADVAAHRPKAIAAAERLGRINTQVQIQPHVADVTPDNILSLVHGCDLILDGTDNFETRFLINDAALETNTPWVSGGVLGASGQVFLVVPGQTACLRCLLAEQPPQTETCDTAGVLGPAVNIIASLQVMKALQWICRGDAPPNTKMTVVDAWEGSFQQIDLKPLKDQANCPACEHGERSWLRGERGNRSLILCGRNAVQISPAEPSSLDLQALAETWEPLGETRPNPFLLWFQPRDFPGLEIHLFRDGRAIIKGTEDLAHAKSIYARYLGN</sequence>
<dbReference type="GO" id="GO:0005829">
    <property type="term" value="C:cytosol"/>
    <property type="evidence" value="ECO:0007669"/>
    <property type="project" value="TreeGrafter"/>
</dbReference>
<dbReference type="InterPro" id="IPR045886">
    <property type="entry name" value="ThiF/MoeB/HesA"/>
</dbReference>
<dbReference type="PANTHER" id="PTHR10953:SF102">
    <property type="entry name" value="ADENYLYLTRANSFERASE AND SULFURTRANSFERASE MOCS3"/>
    <property type="match status" value="1"/>
</dbReference>
<dbReference type="GO" id="GO:0008146">
    <property type="term" value="F:sulfotransferase activity"/>
    <property type="evidence" value="ECO:0007669"/>
    <property type="project" value="TreeGrafter"/>
</dbReference>
<dbReference type="HOGENOM" id="CLU_013325_10_1_0"/>
<dbReference type="Gene3D" id="3.40.50.720">
    <property type="entry name" value="NAD(P)-binding Rossmann-like Domain"/>
    <property type="match status" value="1"/>
</dbReference>
<dbReference type="InterPro" id="IPR035985">
    <property type="entry name" value="Ubiquitin-activating_enz"/>
</dbReference>
<dbReference type="OrthoDB" id="9804286at2"/>
<organism evidence="3 4">
    <name type="scientific">Rubinisphaera brasiliensis (strain ATCC 49424 / DSM 5305 / JCM 21570 / IAM 15109 / NBRC 103401 / IFAM 1448)</name>
    <name type="common">Planctomyces brasiliensis</name>
    <dbReference type="NCBI Taxonomy" id="756272"/>
    <lineage>
        <taxon>Bacteria</taxon>
        <taxon>Pseudomonadati</taxon>
        <taxon>Planctomycetota</taxon>
        <taxon>Planctomycetia</taxon>
        <taxon>Planctomycetales</taxon>
        <taxon>Planctomycetaceae</taxon>
        <taxon>Rubinisphaera</taxon>
    </lineage>
</organism>